<reference evidence="4" key="1">
    <citation type="submission" date="2022-10" db="EMBL/GenBank/DDBJ databases">
        <title>Genome assembly of Pristionchus species.</title>
        <authorList>
            <person name="Yoshida K."/>
            <person name="Sommer R.J."/>
        </authorList>
    </citation>
    <scope>NUCLEOTIDE SEQUENCE [LARGE SCALE GENOMIC DNA]</scope>
    <source>
        <strain evidence="3 4">RS5460</strain>
    </source>
</reference>
<feature type="transmembrane region" description="Helical" evidence="1">
    <location>
        <begin position="12"/>
        <end position="30"/>
    </location>
</feature>
<evidence type="ECO:0000256" key="1">
    <source>
        <dbReference type="SAM" id="Phobius"/>
    </source>
</evidence>
<protein>
    <recommendedName>
        <fullName evidence="5">G protein-coupled receptor</fullName>
    </recommendedName>
</protein>
<keyword evidence="1" id="KW-0472">Membrane</keyword>
<gene>
    <name evidence="2" type="ORF">PMAYCL1PPCAC_28013</name>
    <name evidence="3" type="ORF">PMAYCL1PPCAC_28019</name>
</gene>
<keyword evidence="1" id="KW-1133">Transmembrane helix</keyword>
<feature type="transmembrane region" description="Helical" evidence="1">
    <location>
        <begin position="53"/>
        <end position="74"/>
    </location>
</feature>
<keyword evidence="1" id="KW-0812">Transmembrane</keyword>
<name>A0AAN5D784_9BILA</name>
<proteinExistence type="predicted"/>
<dbReference type="Proteomes" id="UP001328107">
    <property type="component" value="Unassembled WGS sequence"/>
</dbReference>
<feature type="transmembrane region" description="Helical" evidence="1">
    <location>
        <begin position="86"/>
        <end position="110"/>
    </location>
</feature>
<evidence type="ECO:0000313" key="2">
    <source>
        <dbReference type="EMBL" id="GMR57818.1"/>
    </source>
</evidence>
<comment type="caution">
    <text evidence="2">The sequence shown here is derived from an EMBL/GenBank/DDBJ whole genome shotgun (WGS) entry which is preliminary data.</text>
</comment>
<dbReference type="PANTHER" id="PTHR23128:SF132">
    <property type="entry name" value="SERPENTINE RECEPTOR, CLASS E (EPSILON)-RELATED"/>
    <property type="match status" value="1"/>
</dbReference>
<reference evidence="2" key="2">
    <citation type="submission" date="2023-06" db="EMBL/GenBank/DDBJ databases">
        <title>Genome assembly of Pristionchus species.</title>
        <authorList>
            <person name="Yoshida K."/>
            <person name="Sommer R.J."/>
        </authorList>
    </citation>
    <scope>NUCLEOTIDE SEQUENCE</scope>
    <source>
        <strain evidence="2 4">RS5460</strain>
    </source>
</reference>
<dbReference type="PANTHER" id="PTHR23128">
    <property type="entry name" value="SERPENTINE RECEPTOR, CLASS E (EPSILON)-RELATED"/>
    <property type="match status" value="1"/>
</dbReference>
<dbReference type="AlphaFoldDB" id="A0AAN5D784"/>
<dbReference type="EMBL" id="BTRK01000006">
    <property type="protein sequence ID" value="GMR57824.1"/>
    <property type="molecule type" value="Genomic_DNA"/>
</dbReference>
<feature type="non-terminal residue" evidence="2">
    <location>
        <position position="1"/>
    </location>
</feature>
<sequence>LAAMIYEAISLLYAMEGCTFLLSIALILYARRKLRLMPYDEDRLRSKYQVKEVLLVSMAILPSIIVSVATRTLSLVPTLLWVHGVINYHVCCLAYFMVHSLNCILTKLTLIGCHKGMRQRFQLLFVTKLRTPRKKERDAEKESDEYFEQVNLAWFVERKDGRNERYKTTYS</sequence>
<accession>A0AAN5D784</accession>
<dbReference type="EMBL" id="BTRK01000006">
    <property type="protein sequence ID" value="GMR57818.1"/>
    <property type="molecule type" value="Genomic_DNA"/>
</dbReference>
<evidence type="ECO:0008006" key="5">
    <source>
        <dbReference type="Google" id="ProtNLM"/>
    </source>
</evidence>
<feature type="non-terminal residue" evidence="2">
    <location>
        <position position="171"/>
    </location>
</feature>
<evidence type="ECO:0000313" key="3">
    <source>
        <dbReference type="EMBL" id="GMR57824.1"/>
    </source>
</evidence>
<keyword evidence="4" id="KW-1185">Reference proteome</keyword>
<evidence type="ECO:0000313" key="4">
    <source>
        <dbReference type="Proteomes" id="UP001328107"/>
    </source>
</evidence>
<organism evidence="2 4">
    <name type="scientific">Pristionchus mayeri</name>
    <dbReference type="NCBI Taxonomy" id="1317129"/>
    <lineage>
        <taxon>Eukaryota</taxon>
        <taxon>Metazoa</taxon>
        <taxon>Ecdysozoa</taxon>
        <taxon>Nematoda</taxon>
        <taxon>Chromadorea</taxon>
        <taxon>Rhabditida</taxon>
        <taxon>Rhabditina</taxon>
        <taxon>Diplogasteromorpha</taxon>
        <taxon>Diplogasteroidea</taxon>
        <taxon>Neodiplogasteridae</taxon>
        <taxon>Pristionchus</taxon>
    </lineage>
</organism>